<keyword evidence="5" id="KW-0732">Signal</keyword>
<dbReference type="GO" id="GO:0009055">
    <property type="term" value="F:electron transfer activity"/>
    <property type="evidence" value="ECO:0007669"/>
    <property type="project" value="InterPro"/>
</dbReference>
<keyword evidence="3 4" id="KW-0408">Iron</keyword>
<reference evidence="7 8" key="1">
    <citation type="submission" date="2013-12" db="EMBL/GenBank/DDBJ databases">
        <authorList>
            <consortium name="DOE Joint Genome Institute"/>
            <person name="Muyzer G."/>
            <person name="Huntemann M."/>
            <person name="Han J."/>
            <person name="Chen A."/>
            <person name="Kyrpides N."/>
            <person name="Mavromatis K."/>
            <person name="Markowitz V."/>
            <person name="Palaniappan K."/>
            <person name="Ivanova N."/>
            <person name="Schaumberg A."/>
            <person name="Pati A."/>
            <person name="Liolios K."/>
            <person name="Nordberg H.P."/>
            <person name="Cantor M.N."/>
            <person name="Hua S.X."/>
            <person name="Woyke T."/>
        </authorList>
    </citation>
    <scope>NUCLEOTIDE SEQUENCE [LARGE SCALE GENOMIC DNA]</scope>
    <source>
        <strain evidence="7 8">ARh 1</strain>
    </source>
</reference>
<sequence>MRHLATAVGTLLVATAFAAPSQAGNVELGEELHQENCVTCHVSMVGGDGSELYTRHTRNVQSFDSLVTQVNTCNVNLGMGWFDDEVEAVAHYLNENYYQF</sequence>
<dbReference type="InterPro" id="IPR036909">
    <property type="entry name" value="Cyt_c-like_dom_sf"/>
</dbReference>
<protein>
    <recommendedName>
        <fullName evidence="6">Cytochrome c domain-containing protein</fullName>
    </recommendedName>
</protein>
<dbReference type="AlphaFoldDB" id="W0DKB0"/>
<keyword evidence="8" id="KW-1185">Reference proteome</keyword>
<dbReference type="OrthoDB" id="9796294at2"/>
<evidence type="ECO:0000313" key="7">
    <source>
        <dbReference type="EMBL" id="AHE98891.1"/>
    </source>
</evidence>
<dbReference type="Proteomes" id="UP000005289">
    <property type="component" value="Chromosome"/>
</dbReference>
<keyword evidence="1 4" id="KW-0349">Heme</keyword>
<dbReference type="KEGG" id="tti:THITH_12195"/>
<name>W0DKB0_9GAMM</name>
<evidence type="ECO:0000256" key="1">
    <source>
        <dbReference type="ARBA" id="ARBA00022617"/>
    </source>
</evidence>
<proteinExistence type="predicted"/>
<dbReference type="InterPro" id="IPR009056">
    <property type="entry name" value="Cyt_c-like_dom"/>
</dbReference>
<evidence type="ECO:0000259" key="6">
    <source>
        <dbReference type="PROSITE" id="PS51007"/>
    </source>
</evidence>
<dbReference type="RefSeq" id="WP_006747872.1">
    <property type="nucleotide sequence ID" value="NZ_CP007029.1"/>
</dbReference>
<evidence type="ECO:0000313" key="8">
    <source>
        <dbReference type="Proteomes" id="UP000005289"/>
    </source>
</evidence>
<keyword evidence="2 4" id="KW-0479">Metal-binding</keyword>
<evidence type="ECO:0000256" key="4">
    <source>
        <dbReference type="PROSITE-ProRule" id="PRU00433"/>
    </source>
</evidence>
<evidence type="ECO:0000256" key="5">
    <source>
        <dbReference type="SAM" id="SignalP"/>
    </source>
</evidence>
<gene>
    <name evidence="7" type="ORF">THITH_12195</name>
</gene>
<evidence type="ECO:0000256" key="2">
    <source>
        <dbReference type="ARBA" id="ARBA00022723"/>
    </source>
</evidence>
<evidence type="ECO:0000256" key="3">
    <source>
        <dbReference type="ARBA" id="ARBA00023004"/>
    </source>
</evidence>
<dbReference type="HOGENOM" id="CLU_159396_2_1_6"/>
<dbReference type="Pfam" id="PF13442">
    <property type="entry name" value="Cytochrome_CBB3"/>
    <property type="match status" value="1"/>
</dbReference>
<feature type="signal peptide" evidence="5">
    <location>
        <begin position="1"/>
        <end position="18"/>
    </location>
</feature>
<dbReference type="GO" id="GO:0020037">
    <property type="term" value="F:heme binding"/>
    <property type="evidence" value="ECO:0007669"/>
    <property type="project" value="InterPro"/>
</dbReference>
<feature type="domain" description="Cytochrome c" evidence="6">
    <location>
        <begin position="24"/>
        <end position="97"/>
    </location>
</feature>
<dbReference type="EMBL" id="CP007029">
    <property type="protein sequence ID" value="AHE98891.1"/>
    <property type="molecule type" value="Genomic_DNA"/>
</dbReference>
<organism evidence="7 8">
    <name type="scientific">Thioalkalivibrio paradoxus ARh 1</name>
    <dbReference type="NCBI Taxonomy" id="713585"/>
    <lineage>
        <taxon>Bacteria</taxon>
        <taxon>Pseudomonadati</taxon>
        <taxon>Pseudomonadota</taxon>
        <taxon>Gammaproteobacteria</taxon>
        <taxon>Chromatiales</taxon>
        <taxon>Ectothiorhodospiraceae</taxon>
        <taxon>Thioalkalivibrio</taxon>
    </lineage>
</organism>
<dbReference type="SUPFAM" id="SSF46626">
    <property type="entry name" value="Cytochrome c"/>
    <property type="match status" value="1"/>
</dbReference>
<dbReference type="PROSITE" id="PS51007">
    <property type="entry name" value="CYTC"/>
    <property type="match status" value="1"/>
</dbReference>
<dbReference type="Gene3D" id="1.10.760.10">
    <property type="entry name" value="Cytochrome c-like domain"/>
    <property type="match status" value="1"/>
</dbReference>
<feature type="chain" id="PRO_5004787654" description="Cytochrome c domain-containing protein" evidence="5">
    <location>
        <begin position="19"/>
        <end position="100"/>
    </location>
</feature>
<accession>W0DKB0</accession>
<dbReference type="STRING" id="713585.THITH_12195"/>
<dbReference type="GO" id="GO:0046872">
    <property type="term" value="F:metal ion binding"/>
    <property type="evidence" value="ECO:0007669"/>
    <property type="project" value="UniProtKB-KW"/>
</dbReference>